<organism evidence="1 2">
    <name type="scientific">Setaria italica</name>
    <name type="common">Foxtail millet</name>
    <name type="synonym">Panicum italicum</name>
    <dbReference type="NCBI Taxonomy" id="4555"/>
    <lineage>
        <taxon>Eukaryota</taxon>
        <taxon>Viridiplantae</taxon>
        <taxon>Streptophyta</taxon>
        <taxon>Embryophyta</taxon>
        <taxon>Tracheophyta</taxon>
        <taxon>Spermatophyta</taxon>
        <taxon>Magnoliopsida</taxon>
        <taxon>Liliopsida</taxon>
        <taxon>Poales</taxon>
        <taxon>Poaceae</taxon>
        <taxon>PACMAD clade</taxon>
        <taxon>Panicoideae</taxon>
        <taxon>Panicodae</taxon>
        <taxon>Paniceae</taxon>
        <taxon>Cenchrinae</taxon>
        <taxon>Setaria</taxon>
    </lineage>
</organism>
<sequence length="105" mass="11162">MMSFFPLGRHVGASTLLHGVSLGENLVRFWTSDSGVIGVVPSLEMLSLETQLGLRHCWSCGHGWQQPVVAILPCGKLDGCCRARVEAIAVMAAARGCCMVGFGCL</sequence>
<reference evidence="1" key="2">
    <citation type="submission" date="2018-08" db="UniProtKB">
        <authorList>
            <consortium name="EnsemblPlants"/>
        </authorList>
    </citation>
    <scope>IDENTIFICATION</scope>
    <source>
        <strain evidence="1">Yugu1</strain>
    </source>
</reference>
<dbReference type="AlphaFoldDB" id="K3Y083"/>
<dbReference type="Gramene" id="KQL10382">
    <property type="protein sequence ID" value="KQL10382"/>
    <property type="gene ID" value="SETIT_007594mg"/>
</dbReference>
<dbReference type="HOGENOM" id="CLU_2241306_0_0_1"/>
<proteinExistence type="predicted"/>
<accession>K3Y083</accession>
<dbReference type="Proteomes" id="UP000004995">
    <property type="component" value="Unassembled WGS sequence"/>
</dbReference>
<dbReference type="EnsemblPlants" id="KQL10382">
    <property type="protein sequence ID" value="KQL10382"/>
    <property type="gene ID" value="SETIT_007594mg"/>
</dbReference>
<evidence type="ECO:0000313" key="2">
    <source>
        <dbReference type="Proteomes" id="UP000004995"/>
    </source>
</evidence>
<reference evidence="2" key="1">
    <citation type="journal article" date="2012" name="Nat. Biotechnol.">
        <title>Reference genome sequence of the model plant Setaria.</title>
        <authorList>
            <person name="Bennetzen J.L."/>
            <person name="Schmutz J."/>
            <person name="Wang H."/>
            <person name="Percifield R."/>
            <person name="Hawkins J."/>
            <person name="Pontaroli A.C."/>
            <person name="Estep M."/>
            <person name="Feng L."/>
            <person name="Vaughn J.N."/>
            <person name="Grimwood J."/>
            <person name="Jenkins J."/>
            <person name="Barry K."/>
            <person name="Lindquist E."/>
            <person name="Hellsten U."/>
            <person name="Deshpande S."/>
            <person name="Wang X."/>
            <person name="Wu X."/>
            <person name="Mitros T."/>
            <person name="Triplett J."/>
            <person name="Yang X."/>
            <person name="Ye C.Y."/>
            <person name="Mauro-Herrera M."/>
            <person name="Wang L."/>
            <person name="Li P."/>
            <person name="Sharma M."/>
            <person name="Sharma R."/>
            <person name="Ronald P.C."/>
            <person name="Panaud O."/>
            <person name="Kellogg E.A."/>
            <person name="Brutnell T.P."/>
            <person name="Doust A.N."/>
            <person name="Tuskan G.A."/>
            <person name="Rokhsar D."/>
            <person name="Devos K.M."/>
        </authorList>
    </citation>
    <scope>NUCLEOTIDE SEQUENCE [LARGE SCALE GENOMIC DNA]</scope>
    <source>
        <strain evidence="2">cv. Yugu1</strain>
    </source>
</reference>
<dbReference type="InParanoid" id="K3Y083"/>
<name>K3Y083_SETIT</name>
<dbReference type="EMBL" id="AGNK02002375">
    <property type="status" value="NOT_ANNOTATED_CDS"/>
    <property type="molecule type" value="Genomic_DNA"/>
</dbReference>
<evidence type="ECO:0000313" key="1">
    <source>
        <dbReference type="EnsemblPlants" id="KQL10382"/>
    </source>
</evidence>
<protein>
    <submittedName>
        <fullName evidence="1">Uncharacterized protein</fullName>
    </submittedName>
</protein>
<keyword evidence="2" id="KW-1185">Reference proteome</keyword>